<dbReference type="EMBL" id="KL198030">
    <property type="protein sequence ID" value="KDQ15931.1"/>
    <property type="molecule type" value="Genomic_DNA"/>
</dbReference>
<accession>A0A067MWM0</accession>
<gene>
    <name evidence="2" type="ORF">BOTBODRAFT_276730</name>
</gene>
<organism evidence="2 3">
    <name type="scientific">Botryobasidium botryosum (strain FD-172 SS1)</name>
    <dbReference type="NCBI Taxonomy" id="930990"/>
    <lineage>
        <taxon>Eukaryota</taxon>
        <taxon>Fungi</taxon>
        <taxon>Dikarya</taxon>
        <taxon>Basidiomycota</taxon>
        <taxon>Agaricomycotina</taxon>
        <taxon>Agaricomycetes</taxon>
        <taxon>Cantharellales</taxon>
        <taxon>Botryobasidiaceae</taxon>
        <taxon>Botryobasidium</taxon>
    </lineage>
</organism>
<evidence type="ECO:0000313" key="3">
    <source>
        <dbReference type="Proteomes" id="UP000027195"/>
    </source>
</evidence>
<reference evidence="3" key="1">
    <citation type="journal article" date="2014" name="Proc. Natl. Acad. Sci. U.S.A.">
        <title>Extensive sampling of basidiomycete genomes demonstrates inadequacy of the white-rot/brown-rot paradigm for wood decay fungi.</title>
        <authorList>
            <person name="Riley R."/>
            <person name="Salamov A.A."/>
            <person name="Brown D.W."/>
            <person name="Nagy L.G."/>
            <person name="Floudas D."/>
            <person name="Held B.W."/>
            <person name="Levasseur A."/>
            <person name="Lombard V."/>
            <person name="Morin E."/>
            <person name="Otillar R."/>
            <person name="Lindquist E.A."/>
            <person name="Sun H."/>
            <person name="LaButti K.M."/>
            <person name="Schmutz J."/>
            <person name="Jabbour D."/>
            <person name="Luo H."/>
            <person name="Baker S.E."/>
            <person name="Pisabarro A.G."/>
            <person name="Walton J.D."/>
            <person name="Blanchette R.A."/>
            <person name="Henrissat B."/>
            <person name="Martin F."/>
            <person name="Cullen D."/>
            <person name="Hibbett D.S."/>
            <person name="Grigoriev I.V."/>
        </authorList>
    </citation>
    <scope>NUCLEOTIDE SEQUENCE [LARGE SCALE GENOMIC DNA]</scope>
    <source>
        <strain evidence="3">FD-172 SS1</strain>
    </source>
</reference>
<name>A0A067MWM0_BOTB1</name>
<dbReference type="HOGENOM" id="CLU_1004690_0_0_1"/>
<dbReference type="AlphaFoldDB" id="A0A067MWM0"/>
<sequence>MVYFHRVTIHLSLATLLQRSLSSLITPTSSFLSVDRFNCSNNLIFQLTPHQYLCSILRKENSQMPKDTSGFYTFQHPYSQHGYAQVDIHSRARTVSASSKLRSSLKKQALGGMSANPANVSADVKTARKRQVRFQVPDAPSEARDFRKKALPDSIPAARPTSRSIKSPPLELRRRLERRCTMSWTSVASDYSQSGLASCSQREYEFETTSSATKYPINNSRLLTSSPLRQQNLITPRTRSRELFQSCLSVRTSITPLNNVRYFSPLGAWEAEINGKK</sequence>
<keyword evidence="1" id="KW-0732">Signal</keyword>
<evidence type="ECO:0000313" key="2">
    <source>
        <dbReference type="EMBL" id="KDQ15931.1"/>
    </source>
</evidence>
<keyword evidence="3" id="KW-1185">Reference proteome</keyword>
<dbReference type="InParanoid" id="A0A067MWM0"/>
<dbReference type="Proteomes" id="UP000027195">
    <property type="component" value="Unassembled WGS sequence"/>
</dbReference>
<protein>
    <submittedName>
        <fullName evidence="2">Uncharacterized protein</fullName>
    </submittedName>
</protein>
<feature type="signal peptide" evidence="1">
    <location>
        <begin position="1"/>
        <end position="22"/>
    </location>
</feature>
<proteinExistence type="predicted"/>
<evidence type="ECO:0000256" key="1">
    <source>
        <dbReference type="SAM" id="SignalP"/>
    </source>
</evidence>
<feature type="chain" id="PRO_5001641606" evidence="1">
    <location>
        <begin position="23"/>
        <end position="277"/>
    </location>
</feature>